<accession>A0ABP1QLK9</accession>
<evidence type="ECO:0000313" key="2">
    <source>
        <dbReference type="Proteomes" id="UP001642540"/>
    </source>
</evidence>
<dbReference type="EMBL" id="CAXLJM020000039">
    <property type="protein sequence ID" value="CAL8107932.1"/>
    <property type="molecule type" value="Genomic_DNA"/>
</dbReference>
<evidence type="ECO:0000313" key="1">
    <source>
        <dbReference type="EMBL" id="CAL8107932.1"/>
    </source>
</evidence>
<gene>
    <name evidence="1" type="ORF">ODALV1_LOCUS12817</name>
</gene>
<keyword evidence="2" id="KW-1185">Reference proteome</keyword>
<protein>
    <submittedName>
        <fullName evidence="1">Uncharacterized protein</fullName>
    </submittedName>
</protein>
<name>A0ABP1QLK9_9HEXA</name>
<reference evidence="1 2" key="1">
    <citation type="submission" date="2024-08" db="EMBL/GenBank/DDBJ databases">
        <authorList>
            <person name="Cucini C."/>
            <person name="Frati F."/>
        </authorList>
    </citation>
    <scope>NUCLEOTIDE SEQUENCE [LARGE SCALE GENOMIC DNA]</scope>
</reference>
<proteinExistence type="predicted"/>
<sequence length="351" mass="40460">MSSTEAKVQAVQGSNQHLTIDAIEQRLTEINKIREMLQFVTQCAEIRQTEQSVKILQAEIDLEITECHQKQYRCHKIQLQLAEAVYARRLGVSCITVCDSLVETREKIAGRLNILEVKNEEGSKKLKEWDNLAPLRLPSEKWVKKMLVKNRDELLKQLEKAKTKVDAGHNFFQELKQEMESNKEVLHIQIDKAITLAEAFVRVSQALKCRTKINRFLQLHEQLLNATTFNQILGFNLPFYDTVTRKIANIDYTLSTFELNIEQASEIKNCEWEEAETLLEPGCLDKIETLTVENPDGIEKKMKLAISKVDGLFDIFKTLTDYWDPVEDGVNDTLDAILAQTQFALREIQFM</sequence>
<organism evidence="1 2">
    <name type="scientific">Orchesella dallaii</name>
    <dbReference type="NCBI Taxonomy" id="48710"/>
    <lineage>
        <taxon>Eukaryota</taxon>
        <taxon>Metazoa</taxon>
        <taxon>Ecdysozoa</taxon>
        <taxon>Arthropoda</taxon>
        <taxon>Hexapoda</taxon>
        <taxon>Collembola</taxon>
        <taxon>Entomobryomorpha</taxon>
        <taxon>Entomobryoidea</taxon>
        <taxon>Orchesellidae</taxon>
        <taxon>Orchesellinae</taxon>
        <taxon>Orchesella</taxon>
    </lineage>
</organism>
<dbReference type="Proteomes" id="UP001642540">
    <property type="component" value="Unassembled WGS sequence"/>
</dbReference>
<comment type="caution">
    <text evidence="1">The sequence shown here is derived from an EMBL/GenBank/DDBJ whole genome shotgun (WGS) entry which is preliminary data.</text>
</comment>